<evidence type="ECO:0000256" key="1">
    <source>
        <dbReference type="ARBA" id="ARBA00022737"/>
    </source>
</evidence>
<feature type="region of interest" description="Disordered" evidence="5">
    <location>
        <begin position="139"/>
        <end position="159"/>
    </location>
</feature>
<feature type="compositionally biased region" description="Basic and acidic residues" evidence="5">
    <location>
        <begin position="139"/>
        <end position="158"/>
    </location>
</feature>
<organism evidence="6 7">
    <name type="scientific">Acropora cervicornis</name>
    <name type="common">Staghorn coral</name>
    <dbReference type="NCBI Taxonomy" id="6130"/>
    <lineage>
        <taxon>Eukaryota</taxon>
        <taxon>Metazoa</taxon>
        <taxon>Cnidaria</taxon>
        <taxon>Anthozoa</taxon>
        <taxon>Hexacorallia</taxon>
        <taxon>Scleractinia</taxon>
        <taxon>Astrocoeniina</taxon>
        <taxon>Acroporidae</taxon>
        <taxon>Acropora</taxon>
    </lineage>
</organism>
<accession>A0AAD9QJB4</accession>
<dbReference type="PROSITE" id="PS50297">
    <property type="entry name" value="ANK_REP_REGION"/>
    <property type="match status" value="1"/>
</dbReference>
<feature type="compositionally biased region" description="Polar residues" evidence="5">
    <location>
        <begin position="9"/>
        <end position="19"/>
    </location>
</feature>
<dbReference type="SUPFAM" id="SSF48403">
    <property type="entry name" value="Ankyrin repeat"/>
    <property type="match status" value="1"/>
</dbReference>
<dbReference type="Gene3D" id="1.25.40.20">
    <property type="entry name" value="Ankyrin repeat-containing domain"/>
    <property type="match status" value="1"/>
</dbReference>
<dbReference type="PANTHER" id="PTHR24171">
    <property type="entry name" value="ANKYRIN REPEAT DOMAIN-CONTAINING PROTEIN 39-RELATED"/>
    <property type="match status" value="1"/>
</dbReference>
<feature type="coiled-coil region" evidence="4">
    <location>
        <begin position="386"/>
        <end position="420"/>
    </location>
</feature>
<reference evidence="6" key="1">
    <citation type="journal article" date="2023" name="G3 (Bethesda)">
        <title>Whole genome assembly and annotation of the endangered Caribbean coral Acropora cervicornis.</title>
        <authorList>
            <person name="Selwyn J.D."/>
            <person name="Vollmer S.V."/>
        </authorList>
    </citation>
    <scope>NUCLEOTIDE SEQUENCE</scope>
    <source>
        <strain evidence="6">K2</strain>
    </source>
</reference>
<comment type="caution">
    <text evidence="6">The sequence shown here is derived from an EMBL/GenBank/DDBJ whole genome shotgun (WGS) entry which is preliminary data.</text>
</comment>
<evidence type="ECO:0000256" key="3">
    <source>
        <dbReference type="PROSITE-ProRule" id="PRU00023"/>
    </source>
</evidence>
<name>A0AAD9QJB4_ACRCE</name>
<evidence type="ECO:0000256" key="5">
    <source>
        <dbReference type="SAM" id="MobiDB-lite"/>
    </source>
</evidence>
<evidence type="ECO:0000256" key="4">
    <source>
        <dbReference type="SAM" id="Coils"/>
    </source>
</evidence>
<evidence type="ECO:0000313" key="7">
    <source>
        <dbReference type="Proteomes" id="UP001249851"/>
    </source>
</evidence>
<gene>
    <name evidence="6" type="ORF">P5673_014602</name>
</gene>
<dbReference type="Pfam" id="PF12796">
    <property type="entry name" value="Ank_2"/>
    <property type="match status" value="1"/>
</dbReference>
<dbReference type="PROSITE" id="PS50088">
    <property type="entry name" value="ANK_REPEAT"/>
    <property type="match status" value="1"/>
</dbReference>
<dbReference type="PROSITE" id="PS50096">
    <property type="entry name" value="IQ"/>
    <property type="match status" value="1"/>
</dbReference>
<keyword evidence="2 3" id="KW-0040">ANK repeat</keyword>
<protein>
    <submittedName>
        <fullName evidence="6">IQ motif and ankyrin repeat domain-containing protein 1</fullName>
    </submittedName>
</protein>
<dbReference type="AlphaFoldDB" id="A0AAD9QJB4"/>
<keyword evidence="4" id="KW-0175">Coiled coil</keyword>
<dbReference type="InterPro" id="IPR036770">
    <property type="entry name" value="Ankyrin_rpt-contain_sf"/>
</dbReference>
<sequence length="604" mass="68279">MAPKKASLTAKTGTKTLTQKPASKGAPSPAKPPVKKVVATAVSKKGANGSKTAPTKKTSTSPTKGKAKGKENIAANQPKGKRWTYQDESAVVMQKYIRRHLAKKELEKRKKEKQDYEDLMDKIQKEAWLKLVQMEREEAEKERKKEEEERRKRKEEAKRRSRILEAAFDGDNDEILAVLEEAFEEDSKRSDLSEPARQSLITRHQLSLVDCEDANNNTPLSEAAGGGHVDTIKMLIQRGANLNSRGRYKRVPLWRAAFGGHIQAVQTLLEYGGDPRLVADDGTNALQVAAILAVEQVFQEWDIKQTDKLLEKLETVKSNRQEEERKLREAESNRLEREIAKAEKENQAHQKELAKAHCELNKRIHEHDRCMAEGKTDKQEVTLQAIHDAEAVLAHAQKKAEASKEALAQAKLKLREQNKTEESSTDAAADVKGVKVLLRDLDDVLFRDVGGKIAEDGRWPLLIDTSPQSSTFLRYRDTNYINALNPKHVEPEVIRLALLGGLRYGKPVVLDMMEVDMFDTVAMRFDDVQNGLMSSLMTKDLLKNNKYLELIRPCDGDEYSKTSFLGARIDKFMFVIVTQQWNPPETLMDQTYPIRVIIPSRPDV</sequence>
<feature type="compositionally biased region" description="Low complexity" evidence="5">
    <location>
        <begin position="35"/>
        <end position="64"/>
    </location>
</feature>
<dbReference type="InterPro" id="IPR002110">
    <property type="entry name" value="Ankyrin_rpt"/>
</dbReference>
<dbReference type="SMART" id="SM00248">
    <property type="entry name" value="ANK"/>
    <property type="match status" value="2"/>
</dbReference>
<keyword evidence="7" id="KW-1185">Reference proteome</keyword>
<proteinExistence type="predicted"/>
<reference evidence="6" key="2">
    <citation type="journal article" date="2023" name="Science">
        <title>Genomic signatures of disease resistance in endangered staghorn corals.</title>
        <authorList>
            <person name="Vollmer S.V."/>
            <person name="Selwyn J.D."/>
            <person name="Despard B.A."/>
            <person name="Roesel C.L."/>
        </authorList>
    </citation>
    <scope>NUCLEOTIDE SEQUENCE</scope>
    <source>
        <strain evidence="6">K2</strain>
    </source>
</reference>
<dbReference type="EMBL" id="JARQWQ010000029">
    <property type="protein sequence ID" value="KAK2562328.1"/>
    <property type="molecule type" value="Genomic_DNA"/>
</dbReference>
<keyword evidence="1" id="KW-0677">Repeat</keyword>
<feature type="coiled-coil region" evidence="4">
    <location>
        <begin position="306"/>
        <end position="359"/>
    </location>
</feature>
<dbReference type="Proteomes" id="UP001249851">
    <property type="component" value="Unassembled WGS sequence"/>
</dbReference>
<dbReference type="PANTHER" id="PTHR24171:SF9">
    <property type="entry name" value="ANKYRIN REPEAT DOMAIN-CONTAINING PROTEIN 39"/>
    <property type="match status" value="1"/>
</dbReference>
<evidence type="ECO:0000256" key="2">
    <source>
        <dbReference type="ARBA" id="ARBA00023043"/>
    </source>
</evidence>
<feature type="region of interest" description="Disordered" evidence="5">
    <location>
        <begin position="1"/>
        <end position="83"/>
    </location>
</feature>
<evidence type="ECO:0000313" key="6">
    <source>
        <dbReference type="EMBL" id="KAK2562328.1"/>
    </source>
</evidence>
<feature type="repeat" description="ANK" evidence="3">
    <location>
        <begin position="215"/>
        <end position="247"/>
    </location>
</feature>